<evidence type="ECO:0000256" key="5">
    <source>
        <dbReference type="ARBA" id="ARBA00023163"/>
    </source>
</evidence>
<keyword evidence="3" id="KW-0805">Transcription regulation</keyword>
<feature type="compositionally biased region" description="Polar residues" evidence="7">
    <location>
        <begin position="487"/>
        <end position="496"/>
    </location>
</feature>
<dbReference type="InterPro" id="IPR018357">
    <property type="entry name" value="Hexapep_transf_CS"/>
</dbReference>
<keyword evidence="6" id="KW-0539">Nucleus</keyword>
<dbReference type="RefSeq" id="XP_022496255.1">
    <property type="nucleotide sequence ID" value="XM_022647733.1"/>
</dbReference>
<dbReference type="Gene3D" id="4.10.240.10">
    <property type="entry name" value="Zn(2)-C6 fungal-type DNA-binding domain"/>
    <property type="match status" value="1"/>
</dbReference>
<protein>
    <recommendedName>
        <fullName evidence="8">Zn(2)-C6 fungal-type domain-containing protein</fullName>
    </recommendedName>
</protein>
<keyword evidence="5" id="KW-0804">Transcription</keyword>
<comment type="caution">
    <text evidence="9">The sequence shown here is derived from an EMBL/GenBank/DDBJ whole genome shotgun (WGS) entry which is preliminary data.</text>
</comment>
<feature type="compositionally biased region" description="Basic and acidic residues" evidence="7">
    <location>
        <begin position="89"/>
        <end position="104"/>
    </location>
</feature>
<dbReference type="Pfam" id="PF00172">
    <property type="entry name" value="Zn_clus"/>
    <property type="match status" value="1"/>
</dbReference>
<feature type="compositionally biased region" description="Pro residues" evidence="7">
    <location>
        <begin position="398"/>
        <end position="413"/>
    </location>
</feature>
<feature type="compositionally biased region" description="Polar residues" evidence="7">
    <location>
        <begin position="299"/>
        <end position="319"/>
    </location>
</feature>
<dbReference type="InterPro" id="IPR001138">
    <property type="entry name" value="Zn2Cys6_DnaBD"/>
</dbReference>
<dbReference type="PROSITE" id="PS50048">
    <property type="entry name" value="ZN2_CY6_FUNGAL_2"/>
    <property type="match status" value="1"/>
</dbReference>
<feature type="compositionally biased region" description="Polar residues" evidence="7">
    <location>
        <begin position="30"/>
        <end position="39"/>
    </location>
</feature>
<keyword evidence="10" id="KW-1185">Reference proteome</keyword>
<feature type="compositionally biased region" description="Basic and acidic residues" evidence="7">
    <location>
        <begin position="40"/>
        <end position="57"/>
    </location>
</feature>
<dbReference type="GeneID" id="34592861"/>
<feature type="compositionally biased region" description="Polar residues" evidence="7">
    <location>
        <begin position="147"/>
        <end position="159"/>
    </location>
</feature>
<dbReference type="InterPro" id="IPR024688">
    <property type="entry name" value="Mac_dom"/>
</dbReference>
<dbReference type="GO" id="GO:0008270">
    <property type="term" value="F:zinc ion binding"/>
    <property type="evidence" value="ECO:0007669"/>
    <property type="project" value="InterPro"/>
</dbReference>
<dbReference type="CDD" id="cd00067">
    <property type="entry name" value="GAL4"/>
    <property type="match status" value="1"/>
</dbReference>
<dbReference type="SUPFAM" id="SSF51161">
    <property type="entry name" value="Trimeric LpxA-like enzymes"/>
    <property type="match status" value="1"/>
</dbReference>
<dbReference type="AlphaFoldDB" id="A0A178CFQ6"/>
<proteinExistence type="inferred from homology"/>
<feature type="domain" description="Zn(2)-C6 fungal-type" evidence="8">
    <location>
        <begin position="225"/>
        <end position="253"/>
    </location>
</feature>
<comment type="similarity">
    <text evidence="1">Belongs to the transferase hexapeptide repeat family.</text>
</comment>
<dbReference type="EMBL" id="LVCJ01000088">
    <property type="protein sequence ID" value="OAL28347.1"/>
    <property type="molecule type" value="Genomic_DNA"/>
</dbReference>
<reference evidence="9 10" key="1">
    <citation type="submission" date="2016-03" db="EMBL/GenBank/DDBJ databases">
        <title>The draft genome sequence of Fonsecaea nubica causative agent of cutaneous subcutaneous infection in human host.</title>
        <authorList>
            <person name="Costa F."/>
            <person name="Sybren D.H."/>
            <person name="Raittz R.T."/>
            <person name="Weiss V.A."/>
            <person name="Leao A.C."/>
            <person name="Gomes R."/>
            <person name="De Souza E.M."/>
            <person name="Pedrosa F.O."/>
            <person name="Steffens M.B."/>
            <person name="Bombassaro A."/>
            <person name="Tadra-Sfeir M.Z."/>
            <person name="Moreno L.F."/>
            <person name="Najafzadeh M.J."/>
            <person name="Felipe M.S."/>
            <person name="Teixeira M."/>
            <person name="Sun J."/>
            <person name="Xi L."/>
            <person name="Castro M.A."/>
            <person name="Vicente V.A."/>
        </authorList>
    </citation>
    <scope>NUCLEOTIDE SEQUENCE [LARGE SCALE GENOMIC DNA]</scope>
    <source>
        <strain evidence="9 10">CBS 269.64</strain>
    </source>
</reference>
<feature type="region of interest" description="Disordered" evidence="7">
    <location>
        <begin position="262"/>
        <end position="503"/>
    </location>
</feature>
<evidence type="ECO:0000313" key="9">
    <source>
        <dbReference type="EMBL" id="OAL28347.1"/>
    </source>
</evidence>
<dbReference type="InterPro" id="IPR011004">
    <property type="entry name" value="Trimer_LpxA-like_sf"/>
</dbReference>
<evidence type="ECO:0000256" key="1">
    <source>
        <dbReference type="ARBA" id="ARBA00007274"/>
    </source>
</evidence>
<feature type="region of interest" description="Disordered" evidence="7">
    <location>
        <begin position="1"/>
        <end position="220"/>
    </location>
</feature>
<dbReference type="GO" id="GO:0008374">
    <property type="term" value="F:O-acyltransferase activity"/>
    <property type="evidence" value="ECO:0007669"/>
    <property type="project" value="TreeGrafter"/>
</dbReference>
<dbReference type="Pfam" id="PF12464">
    <property type="entry name" value="Mac"/>
    <property type="match status" value="1"/>
</dbReference>
<feature type="compositionally biased region" description="Polar residues" evidence="7">
    <location>
        <begin position="121"/>
        <end position="137"/>
    </location>
</feature>
<dbReference type="PROSITE" id="PS00101">
    <property type="entry name" value="HEXAPEP_TRANSFERASES"/>
    <property type="match status" value="1"/>
</dbReference>
<accession>A0A178CFQ6</accession>
<dbReference type="PANTHER" id="PTHR23416:SF76">
    <property type="entry name" value="ZN(II)2CYS6 TRANSCRIPTION FACTOR (EUROFUNG)"/>
    <property type="match status" value="1"/>
</dbReference>
<dbReference type="PROSITE" id="PS00463">
    <property type="entry name" value="ZN2_CY6_FUNGAL_1"/>
    <property type="match status" value="1"/>
</dbReference>
<evidence type="ECO:0000256" key="6">
    <source>
        <dbReference type="ARBA" id="ARBA00023242"/>
    </source>
</evidence>
<organism evidence="9 10">
    <name type="scientific">Fonsecaea nubica</name>
    <dbReference type="NCBI Taxonomy" id="856822"/>
    <lineage>
        <taxon>Eukaryota</taxon>
        <taxon>Fungi</taxon>
        <taxon>Dikarya</taxon>
        <taxon>Ascomycota</taxon>
        <taxon>Pezizomycotina</taxon>
        <taxon>Eurotiomycetes</taxon>
        <taxon>Chaetothyriomycetidae</taxon>
        <taxon>Chaetothyriales</taxon>
        <taxon>Herpotrichiellaceae</taxon>
        <taxon>Fonsecaea</taxon>
    </lineage>
</organism>
<evidence type="ECO:0000256" key="4">
    <source>
        <dbReference type="ARBA" id="ARBA00023125"/>
    </source>
</evidence>
<evidence type="ECO:0000256" key="3">
    <source>
        <dbReference type="ARBA" id="ARBA00023015"/>
    </source>
</evidence>
<evidence type="ECO:0000259" key="8">
    <source>
        <dbReference type="PROSITE" id="PS50048"/>
    </source>
</evidence>
<keyword evidence="4" id="KW-0238">DNA-binding</keyword>
<dbReference type="PANTHER" id="PTHR23416">
    <property type="entry name" value="SIALIC ACID SYNTHASE-RELATED"/>
    <property type="match status" value="1"/>
</dbReference>
<dbReference type="SMART" id="SM00066">
    <property type="entry name" value="GAL4"/>
    <property type="match status" value="1"/>
</dbReference>
<dbReference type="SUPFAM" id="SSF57701">
    <property type="entry name" value="Zn2/Cys6 DNA-binding domain"/>
    <property type="match status" value="1"/>
</dbReference>
<dbReference type="GO" id="GO:0016407">
    <property type="term" value="F:acetyltransferase activity"/>
    <property type="evidence" value="ECO:0007669"/>
    <property type="project" value="InterPro"/>
</dbReference>
<name>A0A178CFQ6_9EURO</name>
<evidence type="ECO:0000256" key="7">
    <source>
        <dbReference type="SAM" id="MobiDB-lite"/>
    </source>
</evidence>
<feature type="compositionally biased region" description="Low complexity" evidence="7">
    <location>
        <begin position="414"/>
        <end position="435"/>
    </location>
</feature>
<dbReference type="Gene3D" id="2.160.10.10">
    <property type="entry name" value="Hexapeptide repeat proteins"/>
    <property type="match status" value="1"/>
</dbReference>
<keyword evidence="2" id="KW-0808">Transferase</keyword>
<evidence type="ECO:0000313" key="10">
    <source>
        <dbReference type="Proteomes" id="UP000185904"/>
    </source>
</evidence>
<dbReference type="GO" id="GO:0000981">
    <property type="term" value="F:DNA-binding transcription factor activity, RNA polymerase II-specific"/>
    <property type="evidence" value="ECO:0007669"/>
    <property type="project" value="InterPro"/>
</dbReference>
<feature type="compositionally biased region" description="Polar residues" evidence="7">
    <location>
        <begin position="166"/>
        <end position="177"/>
    </location>
</feature>
<dbReference type="InterPro" id="IPR036864">
    <property type="entry name" value="Zn2-C6_fun-type_DNA-bd_sf"/>
</dbReference>
<dbReference type="OrthoDB" id="25818at2759"/>
<feature type="compositionally biased region" description="Low complexity" evidence="7">
    <location>
        <begin position="450"/>
        <end position="462"/>
    </location>
</feature>
<feature type="compositionally biased region" description="Polar residues" evidence="7">
    <location>
        <begin position="1"/>
        <end position="20"/>
    </location>
</feature>
<gene>
    <name evidence="9" type="ORF">AYO20_09464</name>
</gene>
<dbReference type="Proteomes" id="UP000185904">
    <property type="component" value="Unassembled WGS sequence"/>
</dbReference>
<sequence>MAPPASQNASENEVTSSPDASSRGFVAVNRASSNESDASLDSRHSSPPDHLLRDEPVPRSSSGTYPPPHSQERAGHRRKRSGSGDDEPYLERRRYEYSPREGPEPQHMANRALRVLGSADHNATSAYFQNDANQNGHTWHAEKRAQPASSVNGRRPSTSESHHGETLQQEANGSEAQPSPWGSDYQPRPNGQLNHDQYGHPESATGASTVAPKRKRNFSNRTKTGCMTCRQRKKKCDEGQPYCNNCLRGGFSCKGYNLNRRANPPKPTLNRGPIPLQSRDGLGDVSEASPYQGPHMETPGTSNPLKRQDSVQSRPTTVGGSEGQHPATYELSPQRNEPASRPLRPNQHNPWPPAQGQSPYTSEHLPPLSDLSRSELHPSANPREMSRVPPQSAGYPPSHGPPAPPPPPPPPAPSNQAPLGPHHQQHFPPQHAAPQPVGPSVAHQPPAGPPQQQLQWHQPQQPASYGHTYGPPQPGPPPAHASVPSHTRMTSSSTSFKVAGQEDVEKSKMLRSVNYIHMDPTLVYERQRCERALQRYNAACQLDSGIGEQEIRNLLMKVLDPSQDTTHRFPSQFHGKGYLGIGVKIETPFTCTYGYNLRIHDDVYVGKGCNFDDAGAIEIGPRTIIGPGVTILTSDHNKDLVNRKGTKGLWIANDVLIAAGVIIGAKAIIYPGVKIDEGATVEPGVLVRESLRTNQILRAPPAQVIDPLPH</sequence>
<evidence type="ECO:0000256" key="2">
    <source>
        <dbReference type="ARBA" id="ARBA00022679"/>
    </source>
</evidence>
<dbReference type="InterPro" id="IPR051159">
    <property type="entry name" value="Hexapeptide_acetyltransf"/>
</dbReference>
<dbReference type="GO" id="GO:0003677">
    <property type="term" value="F:DNA binding"/>
    <property type="evidence" value="ECO:0007669"/>
    <property type="project" value="UniProtKB-KW"/>
</dbReference>